<dbReference type="Proteomes" id="UP001060215">
    <property type="component" value="Chromosome 15"/>
</dbReference>
<comment type="caution">
    <text evidence="1">The sequence shown here is derived from an EMBL/GenBank/DDBJ whole genome shotgun (WGS) entry which is preliminary data.</text>
</comment>
<evidence type="ECO:0000313" key="1">
    <source>
        <dbReference type="EMBL" id="KAI7985222.1"/>
    </source>
</evidence>
<evidence type="ECO:0000313" key="2">
    <source>
        <dbReference type="Proteomes" id="UP001060215"/>
    </source>
</evidence>
<name>A0ACC0FA47_9ERIC</name>
<dbReference type="EMBL" id="CM045772">
    <property type="protein sequence ID" value="KAI7985222.1"/>
    <property type="molecule type" value="Genomic_DNA"/>
</dbReference>
<sequence>MVWKQHHGEIRARKQHYRLELPMQEEEGTYIYTQLAPLEIVQICRDKDAKPQKWEFVAPLKGMNNLKFKGQEFGCQLKEVQRIVQLVLSFNRNLNSAKFQSSIFGIVVPGKPSSLQLSNPLFPLCAAVPRKRFHDVIVKNGLGLTVDCMAMSSAADCPADETNLTGVGFESEFYLLKSALREGKEEWFSFDLTPSCASAFDLCFRILHEVVVALILEYCS</sequence>
<accession>A0ACC0FA47</accession>
<protein>
    <submittedName>
        <fullName evidence="1">Uncharacterized protein</fullName>
    </submittedName>
</protein>
<reference evidence="1 2" key="1">
    <citation type="journal article" date="2022" name="Plant J.">
        <title>Chromosome-level genome of Camellia lanceoleosa provides a valuable resource for understanding genome evolution and self-incompatibility.</title>
        <authorList>
            <person name="Gong W."/>
            <person name="Xiao S."/>
            <person name="Wang L."/>
            <person name="Liao Z."/>
            <person name="Chang Y."/>
            <person name="Mo W."/>
            <person name="Hu G."/>
            <person name="Li W."/>
            <person name="Zhao G."/>
            <person name="Zhu H."/>
            <person name="Hu X."/>
            <person name="Ji K."/>
            <person name="Xiang X."/>
            <person name="Song Q."/>
            <person name="Yuan D."/>
            <person name="Jin S."/>
            <person name="Zhang L."/>
        </authorList>
    </citation>
    <scope>NUCLEOTIDE SEQUENCE [LARGE SCALE GENOMIC DNA]</scope>
    <source>
        <strain evidence="1">SQ_2022a</strain>
    </source>
</reference>
<keyword evidence="2" id="KW-1185">Reference proteome</keyword>
<organism evidence="1 2">
    <name type="scientific">Camellia lanceoleosa</name>
    <dbReference type="NCBI Taxonomy" id="1840588"/>
    <lineage>
        <taxon>Eukaryota</taxon>
        <taxon>Viridiplantae</taxon>
        <taxon>Streptophyta</taxon>
        <taxon>Embryophyta</taxon>
        <taxon>Tracheophyta</taxon>
        <taxon>Spermatophyta</taxon>
        <taxon>Magnoliopsida</taxon>
        <taxon>eudicotyledons</taxon>
        <taxon>Gunneridae</taxon>
        <taxon>Pentapetalae</taxon>
        <taxon>asterids</taxon>
        <taxon>Ericales</taxon>
        <taxon>Theaceae</taxon>
        <taxon>Camellia</taxon>
    </lineage>
</organism>
<gene>
    <name evidence="1" type="ORF">LOK49_LG14G01394</name>
</gene>
<proteinExistence type="predicted"/>